<comment type="similarity">
    <text evidence="1">Belongs to the DprA/Smf family.</text>
</comment>
<evidence type="ECO:0000259" key="3">
    <source>
        <dbReference type="Pfam" id="PF02481"/>
    </source>
</evidence>
<dbReference type="Pfam" id="PF02481">
    <property type="entry name" value="DNA_processg_A"/>
    <property type="match status" value="1"/>
</dbReference>
<evidence type="ECO:0000313" key="5">
    <source>
        <dbReference type="Proteomes" id="UP000664398"/>
    </source>
</evidence>
<evidence type="ECO:0000313" key="4">
    <source>
        <dbReference type="EMBL" id="MBO1806108.1"/>
    </source>
</evidence>
<name>A0A939RYW1_9MICO</name>
<dbReference type="InterPro" id="IPR057666">
    <property type="entry name" value="DrpA_SLOG"/>
</dbReference>
<feature type="compositionally biased region" description="Gly residues" evidence="2">
    <location>
        <begin position="338"/>
        <end position="357"/>
    </location>
</feature>
<organism evidence="4 5">
    <name type="scientific">Leucobacter ruminantium</name>
    <dbReference type="NCBI Taxonomy" id="1289170"/>
    <lineage>
        <taxon>Bacteria</taxon>
        <taxon>Bacillati</taxon>
        <taxon>Actinomycetota</taxon>
        <taxon>Actinomycetes</taxon>
        <taxon>Micrococcales</taxon>
        <taxon>Microbacteriaceae</taxon>
        <taxon>Leucobacter</taxon>
    </lineage>
</organism>
<proteinExistence type="inferred from homology"/>
<feature type="domain" description="Smf/DprA SLOG" evidence="3">
    <location>
        <begin position="120"/>
        <end position="329"/>
    </location>
</feature>
<reference evidence="4" key="1">
    <citation type="submission" date="2021-03" db="EMBL/GenBank/DDBJ databases">
        <title>Leucobacter chromiisoli sp. nov., isolated from chromium-containing soil of chemical plant.</title>
        <authorList>
            <person name="Xu Z."/>
        </authorList>
    </citation>
    <scope>NUCLEOTIDE SEQUENCE</scope>
    <source>
        <strain evidence="4">A2</strain>
    </source>
</reference>
<protein>
    <submittedName>
        <fullName evidence="4">DNA-processing protein DprA</fullName>
    </submittedName>
</protein>
<dbReference type="GO" id="GO:0009294">
    <property type="term" value="P:DNA-mediated transformation"/>
    <property type="evidence" value="ECO:0007669"/>
    <property type="project" value="InterPro"/>
</dbReference>
<dbReference type="Gene3D" id="3.40.50.450">
    <property type="match status" value="1"/>
</dbReference>
<dbReference type="Proteomes" id="UP000664398">
    <property type="component" value="Unassembled WGS sequence"/>
</dbReference>
<gene>
    <name evidence="4" type="primary">dprA</name>
    <name evidence="4" type="ORF">J4H91_12410</name>
</gene>
<dbReference type="PANTHER" id="PTHR43022">
    <property type="entry name" value="PROTEIN SMF"/>
    <property type="match status" value="1"/>
</dbReference>
<comment type="caution">
    <text evidence="4">The sequence shown here is derived from an EMBL/GenBank/DDBJ whole genome shotgun (WGS) entry which is preliminary data.</text>
</comment>
<keyword evidence="5" id="KW-1185">Reference proteome</keyword>
<evidence type="ECO:0000256" key="2">
    <source>
        <dbReference type="SAM" id="MobiDB-lite"/>
    </source>
</evidence>
<dbReference type="NCBIfam" id="TIGR00732">
    <property type="entry name" value="dprA"/>
    <property type="match status" value="1"/>
</dbReference>
<feature type="region of interest" description="Disordered" evidence="2">
    <location>
        <begin position="337"/>
        <end position="369"/>
    </location>
</feature>
<dbReference type="InterPro" id="IPR003488">
    <property type="entry name" value="DprA"/>
</dbReference>
<dbReference type="PANTHER" id="PTHR43022:SF1">
    <property type="entry name" value="PROTEIN SMF"/>
    <property type="match status" value="1"/>
</dbReference>
<feature type="compositionally biased region" description="Basic and acidic residues" evidence="2">
    <location>
        <begin position="358"/>
        <end position="367"/>
    </location>
</feature>
<evidence type="ECO:0000256" key="1">
    <source>
        <dbReference type="ARBA" id="ARBA00006525"/>
    </source>
</evidence>
<dbReference type="AlphaFoldDB" id="A0A939RYW1"/>
<dbReference type="SUPFAM" id="SSF102405">
    <property type="entry name" value="MCP/YpsA-like"/>
    <property type="match status" value="1"/>
</dbReference>
<sequence length="431" mass="44266">MHVGADAEIRCRLDRLVREGPGFDAAAADAMLARIIWSRLVEPADAAAGELLAALGPGPALDLVVSGAGARRLCEAARRATGVELDARRIGAGIRRWAPRLDRSATLTDLDRGVANGMRIIAPGAEAWPTLLDDLGEHAPLLLWVLGEPEHLSAASLAVVGARACTGYGTHVTAELTDAASAAGATIVSGAAYGIDAVAHRTALAAQTPTVAVVAGGADRPYPAAHTQLLQRIAEAGAVCSEMVPGAAPTRWRFLMRNRIIAALSAATLVTEAGARSGSINTAGNAAELGRPLGAVPGPITSAASSGCHRLIREYGASLVTNGEEVRELLGIDDAGVAGEGAGGSTTGSNGTGSGETGRGEHGERQSPLHRRVIDALPLRGTRSTAEVTRQAGLAPEETAGALAELELLGFVARRETPGISETRWVLQRRE</sequence>
<accession>A0A939RYW1</accession>
<dbReference type="EMBL" id="JAGDYL010000024">
    <property type="protein sequence ID" value="MBO1806108.1"/>
    <property type="molecule type" value="Genomic_DNA"/>
</dbReference>